<comment type="caution">
    <text evidence="2">The sequence shown here is derived from an EMBL/GenBank/DDBJ whole genome shotgun (WGS) entry which is preliminary data.</text>
</comment>
<accession>A0ABW4X4N6</accession>
<feature type="domain" description="NAD-dependent epimerase/dehydratase" evidence="1">
    <location>
        <begin position="33"/>
        <end position="155"/>
    </location>
</feature>
<reference evidence="3" key="1">
    <citation type="journal article" date="2019" name="Int. J. Syst. Evol. Microbiol.">
        <title>The Global Catalogue of Microorganisms (GCM) 10K type strain sequencing project: providing services to taxonomists for standard genome sequencing and annotation.</title>
        <authorList>
            <consortium name="The Broad Institute Genomics Platform"/>
            <consortium name="The Broad Institute Genome Sequencing Center for Infectious Disease"/>
            <person name="Wu L."/>
            <person name="Ma J."/>
        </authorList>
    </citation>
    <scope>NUCLEOTIDE SEQUENCE [LARGE SCALE GENOMIC DNA]</scope>
    <source>
        <strain evidence="3">JCM 3338</strain>
    </source>
</reference>
<dbReference type="InterPro" id="IPR001509">
    <property type="entry name" value="Epimerase_deHydtase"/>
</dbReference>
<gene>
    <name evidence="2" type="ORF">ACFSHS_02050</name>
</gene>
<sequence length="262" mass="28506">MSDTVRRALVGWSGFVGGALLPRIRPVARFRSTDIDQLPASDVDEIVCAGAPAEKWRANAEPEQDRANIQRLIDALDGSRATSCVLVSTVDVYADSRGADEDTPADTAQEQAYGRHRALLEEFVTGRFENTLIVRLPGMFGPGLKKNLIFDLIHQPGSRFANAASTFQFYDVRDLWGHVLVARDAGLTVVNLATQPVSSAQVAEESFGLPYDCDDRPKVAYDLRTVHAPVLAGREGPYLRSAGEVLAAVRTWGAGERRLAAL</sequence>
<dbReference type="EMBL" id="JBHUHP010000001">
    <property type="protein sequence ID" value="MFD2090346.1"/>
    <property type="molecule type" value="Genomic_DNA"/>
</dbReference>
<protein>
    <submittedName>
        <fullName evidence="2">NAD-dependent epimerase/dehydratase family protein</fullName>
    </submittedName>
</protein>
<evidence type="ECO:0000313" key="2">
    <source>
        <dbReference type="EMBL" id="MFD2090346.1"/>
    </source>
</evidence>
<dbReference type="InterPro" id="IPR036291">
    <property type="entry name" value="NAD(P)-bd_dom_sf"/>
</dbReference>
<dbReference type="RefSeq" id="WP_376871116.1">
    <property type="nucleotide sequence ID" value="NZ_JBHUHP010000001.1"/>
</dbReference>
<keyword evidence="3" id="KW-1185">Reference proteome</keyword>
<dbReference type="Gene3D" id="3.40.50.720">
    <property type="entry name" value="NAD(P)-binding Rossmann-like Domain"/>
    <property type="match status" value="1"/>
</dbReference>
<evidence type="ECO:0000313" key="3">
    <source>
        <dbReference type="Proteomes" id="UP001597402"/>
    </source>
</evidence>
<dbReference type="Proteomes" id="UP001597402">
    <property type="component" value="Unassembled WGS sequence"/>
</dbReference>
<evidence type="ECO:0000259" key="1">
    <source>
        <dbReference type="Pfam" id="PF01370"/>
    </source>
</evidence>
<organism evidence="2 3">
    <name type="scientific">Blastococcus deserti</name>
    <dbReference type="NCBI Taxonomy" id="2259033"/>
    <lineage>
        <taxon>Bacteria</taxon>
        <taxon>Bacillati</taxon>
        <taxon>Actinomycetota</taxon>
        <taxon>Actinomycetes</taxon>
        <taxon>Geodermatophilales</taxon>
        <taxon>Geodermatophilaceae</taxon>
        <taxon>Blastococcus</taxon>
    </lineage>
</organism>
<proteinExistence type="predicted"/>
<name>A0ABW4X4N6_9ACTN</name>
<dbReference type="Pfam" id="PF01370">
    <property type="entry name" value="Epimerase"/>
    <property type="match status" value="1"/>
</dbReference>
<dbReference type="SUPFAM" id="SSF51735">
    <property type="entry name" value="NAD(P)-binding Rossmann-fold domains"/>
    <property type="match status" value="1"/>
</dbReference>